<dbReference type="InParanoid" id="A0A3P8YSB7"/>
<dbReference type="AlphaFoldDB" id="A0A3P8YSB7"/>
<dbReference type="Ensembl" id="ENSELUT00000029611.3">
    <property type="protein sequence ID" value="ENSELUP00000019456.1"/>
    <property type="gene ID" value="ENSELUG00000018776.3"/>
</dbReference>
<organism evidence="4 5">
    <name type="scientific">Esox lucius</name>
    <name type="common">Northern pike</name>
    <dbReference type="NCBI Taxonomy" id="8010"/>
    <lineage>
        <taxon>Eukaryota</taxon>
        <taxon>Metazoa</taxon>
        <taxon>Chordata</taxon>
        <taxon>Craniata</taxon>
        <taxon>Vertebrata</taxon>
        <taxon>Euteleostomi</taxon>
        <taxon>Actinopterygii</taxon>
        <taxon>Neopterygii</taxon>
        <taxon>Teleostei</taxon>
        <taxon>Protacanthopterygii</taxon>
        <taxon>Esociformes</taxon>
        <taxon>Esocidae</taxon>
        <taxon>Esox</taxon>
    </lineage>
</organism>
<reference evidence="4" key="4">
    <citation type="submission" date="2025-09" db="UniProtKB">
        <authorList>
            <consortium name="Ensembl"/>
        </authorList>
    </citation>
    <scope>IDENTIFICATION</scope>
</reference>
<evidence type="ECO:0000313" key="4">
    <source>
        <dbReference type="Ensembl" id="ENSELUP00000019456.1"/>
    </source>
</evidence>
<dbReference type="Proteomes" id="UP000265140">
    <property type="component" value="Chromosome 2"/>
</dbReference>
<evidence type="ECO:0000259" key="3">
    <source>
        <dbReference type="Pfam" id="PF21388"/>
    </source>
</evidence>
<evidence type="ECO:0000256" key="1">
    <source>
        <dbReference type="ARBA" id="ARBA00038142"/>
    </source>
</evidence>
<reference evidence="4" key="3">
    <citation type="submission" date="2025-08" db="UniProtKB">
        <authorList>
            <consortium name="Ensembl"/>
        </authorList>
    </citation>
    <scope>IDENTIFICATION</scope>
</reference>
<sequence>MKDGVGDQTPVVRKEVFNEYLNYYNEIWCKGNIKLCQENHVIGGAKRFLLLETDPGKRFFTFDFYLTASECVKGFKDCRTFFSTLIKATEMLEIFCVNLFLYPWKKEIKVLKTFTGPFVYCIQPVLSKSATKSILETIGYHLETDTEYRLTNKADPETAKKMGFELFMARIECEYLLELMGQQSPSECLEILQRRATPLPHSHRATEETAAEYLQKQKEEDDEVLPNGCPLVDPGPLEADEVDLTEVKPTNATPSRQQEDGQVLTNLEVQSIDTTHTSGIETSRTFLNEDQSLMEIRQNYPDLAIRQKLIFRKPLQGLGGRRIKENPSEEGSGLTKSASSDTSGPQSISIHTTTVPKTHLTEAVAKPQPLEGKAYKTTVTIHGPTAPQIGVTVEGRTVDDADDTDELNKLAEKMGQQHVQEPGEENLKYPVEETVPPNPSGHVFHHQGSTRCQNQPIMCHPSLLNVCTIAGCGCCDGAGSPHKDSSSGDTIKEPPNSFYVPTSLLEPPVLDPPQKDQEGLSPQPTEEELLKTYVMVDEPLEEVRS</sequence>
<accession>A0A3P8YSB7</accession>
<feature type="domain" description="Spermatogenesis-associated protein 2 PUB-like" evidence="3">
    <location>
        <begin position="35"/>
        <end position="195"/>
    </location>
</feature>
<evidence type="ECO:0000256" key="2">
    <source>
        <dbReference type="SAM" id="MobiDB-lite"/>
    </source>
</evidence>
<dbReference type="GeneID" id="105028771"/>
<dbReference type="OrthoDB" id="9837000at2759"/>
<dbReference type="STRING" id="8010.ENSELUP00000019456"/>
<dbReference type="PANTHER" id="PTHR15326:SF9">
    <property type="entry name" value="SPERMATOGENESIS-ASSOCIATED PROTEIN 2"/>
    <property type="match status" value="1"/>
</dbReference>
<feature type="region of interest" description="Disordered" evidence="2">
    <location>
        <begin position="479"/>
        <end position="545"/>
    </location>
</feature>
<reference evidence="4" key="2">
    <citation type="submission" date="2020-02" db="EMBL/GenBank/DDBJ databases">
        <title>Esox lucius (northern pike) genome, fEsoLuc1, primary haplotype.</title>
        <authorList>
            <person name="Myers G."/>
            <person name="Karagic N."/>
            <person name="Meyer A."/>
            <person name="Pippel M."/>
            <person name="Reichard M."/>
            <person name="Winkler S."/>
            <person name="Tracey A."/>
            <person name="Sims Y."/>
            <person name="Howe K."/>
            <person name="Rhie A."/>
            <person name="Formenti G."/>
            <person name="Durbin R."/>
            <person name="Fedrigo O."/>
            <person name="Jarvis E.D."/>
        </authorList>
    </citation>
    <scope>NUCLEOTIDE SEQUENCE [LARGE SCALE GENOMIC DNA]</scope>
</reference>
<evidence type="ECO:0000313" key="5">
    <source>
        <dbReference type="Proteomes" id="UP000265140"/>
    </source>
</evidence>
<dbReference type="PANTHER" id="PTHR15326">
    <property type="entry name" value="SPERMATOGENESIS-ASSOCIATED PROTEIN 2/TAMOZHENNIC"/>
    <property type="match status" value="1"/>
</dbReference>
<dbReference type="FunCoup" id="A0A3P8YSB7">
    <property type="interactions" value="1"/>
</dbReference>
<dbReference type="RefSeq" id="XP_010900040.1">
    <property type="nucleotide sequence ID" value="XM_010901738.4"/>
</dbReference>
<comment type="similarity">
    <text evidence="1">Belongs to the SPATA2 family.</text>
</comment>
<reference evidence="5" key="1">
    <citation type="journal article" date="2014" name="PLoS ONE">
        <title>The genome and linkage map of the northern pike (Esox lucius): conserved synteny revealed between the salmonid sister group and the Neoteleostei.</title>
        <authorList>
            <person name="Rondeau E.B."/>
            <person name="Minkley D.R."/>
            <person name="Leong J.S."/>
            <person name="Messmer A.M."/>
            <person name="Jantzen J.R."/>
            <person name="von Schalburg K.R."/>
            <person name="Lemon C."/>
            <person name="Bird N.H."/>
            <person name="Koop B.F."/>
        </authorList>
    </citation>
    <scope>NUCLEOTIDE SEQUENCE</scope>
</reference>
<dbReference type="GeneTree" id="ENSGT00530000063956"/>
<name>A0A3P8YSB7_ESOLU</name>
<dbReference type="Bgee" id="ENSELUG00000018776">
    <property type="expression patterns" value="Expressed in head kidney and 13 other cell types or tissues"/>
</dbReference>
<dbReference type="Gene3D" id="1.20.58.2190">
    <property type="match status" value="1"/>
</dbReference>
<dbReference type="Pfam" id="PF21388">
    <property type="entry name" value="SPATA2_PUB-like"/>
    <property type="match status" value="1"/>
</dbReference>
<dbReference type="InterPro" id="IPR048839">
    <property type="entry name" value="SPATA2_PUB-like"/>
</dbReference>
<dbReference type="OMA" id="LEMRENY"/>
<feature type="region of interest" description="Disordered" evidence="2">
    <location>
        <begin position="319"/>
        <end position="369"/>
    </location>
</feature>
<proteinExistence type="inferred from homology"/>
<dbReference type="GO" id="GO:0005737">
    <property type="term" value="C:cytoplasm"/>
    <property type="evidence" value="ECO:0007669"/>
    <property type="project" value="TreeGrafter"/>
</dbReference>
<keyword evidence="5" id="KW-1185">Reference proteome</keyword>
<feature type="compositionally biased region" description="Polar residues" evidence="2">
    <location>
        <begin position="334"/>
        <end position="356"/>
    </location>
</feature>
<dbReference type="KEGG" id="els:105028771"/>
<feature type="compositionally biased region" description="Basic and acidic residues" evidence="2">
    <location>
        <begin position="481"/>
        <end position="492"/>
    </location>
</feature>
<protein>
    <recommendedName>
        <fullName evidence="3">Spermatogenesis-associated protein 2 PUB-like domain-containing protein</fullName>
    </recommendedName>
</protein>